<accession>A0A4C1X7R6</accession>
<keyword evidence="2" id="KW-1185">Reference proteome</keyword>
<gene>
    <name evidence="1" type="ORF">EVAR_48066_1</name>
</gene>
<protein>
    <submittedName>
        <fullName evidence="1">Uncharacterized protein</fullName>
    </submittedName>
</protein>
<organism evidence="1 2">
    <name type="scientific">Eumeta variegata</name>
    <name type="common">Bagworm moth</name>
    <name type="synonym">Eumeta japonica</name>
    <dbReference type="NCBI Taxonomy" id="151549"/>
    <lineage>
        <taxon>Eukaryota</taxon>
        <taxon>Metazoa</taxon>
        <taxon>Ecdysozoa</taxon>
        <taxon>Arthropoda</taxon>
        <taxon>Hexapoda</taxon>
        <taxon>Insecta</taxon>
        <taxon>Pterygota</taxon>
        <taxon>Neoptera</taxon>
        <taxon>Endopterygota</taxon>
        <taxon>Lepidoptera</taxon>
        <taxon>Glossata</taxon>
        <taxon>Ditrysia</taxon>
        <taxon>Tineoidea</taxon>
        <taxon>Psychidae</taxon>
        <taxon>Oiketicinae</taxon>
        <taxon>Eumeta</taxon>
    </lineage>
</organism>
<reference evidence="1 2" key="1">
    <citation type="journal article" date="2019" name="Commun. Biol.">
        <title>The bagworm genome reveals a unique fibroin gene that provides high tensile strength.</title>
        <authorList>
            <person name="Kono N."/>
            <person name="Nakamura H."/>
            <person name="Ohtoshi R."/>
            <person name="Tomita M."/>
            <person name="Numata K."/>
            <person name="Arakawa K."/>
        </authorList>
    </citation>
    <scope>NUCLEOTIDE SEQUENCE [LARGE SCALE GENOMIC DNA]</scope>
</reference>
<dbReference type="EMBL" id="BGZK01000752">
    <property type="protein sequence ID" value="GBP59090.1"/>
    <property type="molecule type" value="Genomic_DNA"/>
</dbReference>
<evidence type="ECO:0000313" key="1">
    <source>
        <dbReference type="EMBL" id="GBP59090.1"/>
    </source>
</evidence>
<sequence length="170" mass="19599">MYLTEWQNGVEPGTRCSDLKSTARRSRQRCWLCKGLLNSTRDRLINYLVKLYSAEQSSFESRTELRLLQGSPSESRFYRIVAKLHGLIFRFACFHALRIIELLAFFPRLQRQGVSPLVRAKVSVNRGLRGAARPRLSWFQNRLPSTPLARLGVGASYHRLAVLFSLQLFL</sequence>
<comment type="caution">
    <text evidence="1">The sequence shown here is derived from an EMBL/GenBank/DDBJ whole genome shotgun (WGS) entry which is preliminary data.</text>
</comment>
<dbReference type="AlphaFoldDB" id="A0A4C1X7R6"/>
<proteinExistence type="predicted"/>
<name>A0A4C1X7R6_EUMVA</name>
<dbReference type="Proteomes" id="UP000299102">
    <property type="component" value="Unassembled WGS sequence"/>
</dbReference>
<evidence type="ECO:0000313" key="2">
    <source>
        <dbReference type="Proteomes" id="UP000299102"/>
    </source>
</evidence>